<keyword evidence="6" id="KW-1185">Reference proteome</keyword>
<dbReference type="SUPFAM" id="SSF54695">
    <property type="entry name" value="POZ domain"/>
    <property type="match status" value="2"/>
</dbReference>
<evidence type="ECO:0000313" key="6">
    <source>
        <dbReference type="Proteomes" id="UP001208570"/>
    </source>
</evidence>
<reference evidence="5" key="1">
    <citation type="journal article" date="2023" name="Mol. Biol. Evol.">
        <title>Third-Generation Sequencing Reveals the Adaptive Role of the Epigenome in Three Deep-Sea Polychaetes.</title>
        <authorList>
            <person name="Perez M."/>
            <person name="Aroh O."/>
            <person name="Sun Y."/>
            <person name="Lan Y."/>
            <person name="Juniper S.K."/>
            <person name="Young C.R."/>
            <person name="Angers B."/>
            <person name="Qian P.Y."/>
        </authorList>
    </citation>
    <scope>NUCLEOTIDE SEQUENCE</scope>
    <source>
        <strain evidence="5">P08H-3</strain>
    </source>
</reference>
<keyword evidence="2 3" id="KW-0040">ANK repeat</keyword>
<dbReference type="SMART" id="SM00225">
    <property type="entry name" value="BTB"/>
    <property type="match status" value="2"/>
</dbReference>
<dbReference type="SUPFAM" id="SSF48403">
    <property type="entry name" value="Ankyrin repeat"/>
    <property type="match status" value="1"/>
</dbReference>
<name>A0AAD9IRL2_9ANNE</name>
<dbReference type="GO" id="GO:0000151">
    <property type="term" value="C:ubiquitin ligase complex"/>
    <property type="evidence" value="ECO:0007669"/>
    <property type="project" value="TreeGrafter"/>
</dbReference>
<proteinExistence type="predicted"/>
<dbReference type="EMBL" id="JAODUP010001643">
    <property type="protein sequence ID" value="KAK2139707.1"/>
    <property type="molecule type" value="Genomic_DNA"/>
</dbReference>
<feature type="domain" description="BTB" evidence="4">
    <location>
        <begin position="115"/>
        <end position="182"/>
    </location>
</feature>
<dbReference type="CDD" id="cd18497">
    <property type="entry name" value="BACK_ABTB1_BPOZ"/>
    <property type="match status" value="1"/>
</dbReference>
<dbReference type="PANTHER" id="PTHR46231:SF1">
    <property type="entry name" value="ANKYRIN REPEAT AND BTB_POZ DOMAIN-CONTAINING PROTEIN 1"/>
    <property type="match status" value="1"/>
</dbReference>
<dbReference type="Proteomes" id="UP001208570">
    <property type="component" value="Unassembled WGS sequence"/>
</dbReference>
<dbReference type="Gene3D" id="3.30.710.10">
    <property type="entry name" value="Potassium Channel Kv1.1, Chain A"/>
    <property type="match status" value="2"/>
</dbReference>
<evidence type="ECO:0000313" key="5">
    <source>
        <dbReference type="EMBL" id="KAK2139707.1"/>
    </source>
</evidence>
<dbReference type="InterPro" id="IPR002110">
    <property type="entry name" value="Ankyrin_rpt"/>
</dbReference>
<dbReference type="PANTHER" id="PTHR46231">
    <property type="entry name" value="ANKYRIN REPEAT AND BTB/POZ DOMAIN-CONTAINING PROTEIN 1"/>
    <property type="match status" value="1"/>
</dbReference>
<dbReference type="InterPro" id="IPR036770">
    <property type="entry name" value="Ankyrin_rpt-contain_sf"/>
</dbReference>
<dbReference type="AlphaFoldDB" id="A0AAD9IRL2"/>
<evidence type="ECO:0000256" key="2">
    <source>
        <dbReference type="ARBA" id="ARBA00023043"/>
    </source>
</evidence>
<sequence>MDIKDLFLSCRRGDLNRVQYLVEEKEVDLTVRDKWDSSPLYYACLCGHIDIVRYLLEKGAKCELKTFDGERCVYGALNDEIRMLLKNYKAVTSSIIRRDQYNEFLRRMLEAGCYKDISFIVHDQSFSVHRCVLAARCRYFADLFVSKWEDRSEIKLKNKLITPHAFKALLQFLYTARLNVHLDHVDDVLLLAKHCKMTNLTHQIEEKKTEVESFEQSKPGVTVNVLCLEPSTDSSELNDDLGVLADQAFPHELCQEFESVYTSDGQSKLLWFQTRTALPFPPEEVPSFPDVIFSVEGHQFNCHKVFFTGRSDYFKALLDDHFGESSTDEEHNLPVITLHETTSAIFVQVMYYIYQDSCELNRNNVVDILSVADMFLLPGLKRRCANALSQWIDVDNIITILRTARLFDLARLEDQCAEFIASNLERVIDNNEFTTFVREDANAVKERQETDSIPIVDDIRYHITNFVQTFSDMYEADQKLAVIDSFLEELGLEA</sequence>
<evidence type="ECO:0000256" key="1">
    <source>
        <dbReference type="ARBA" id="ARBA00022737"/>
    </source>
</evidence>
<dbReference type="PROSITE" id="PS50097">
    <property type="entry name" value="BTB"/>
    <property type="match status" value="2"/>
</dbReference>
<dbReference type="PROSITE" id="PS50088">
    <property type="entry name" value="ANK_REPEAT"/>
    <property type="match status" value="1"/>
</dbReference>
<evidence type="ECO:0000256" key="3">
    <source>
        <dbReference type="PROSITE-ProRule" id="PRU00023"/>
    </source>
</evidence>
<dbReference type="GO" id="GO:0005737">
    <property type="term" value="C:cytoplasm"/>
    <property type="evidence" value="ECO:0007669"/>
    <property type="project" value="TreeGrafter"/>
</dbReference>
<dbReference type="Pfam" id="PF12796">
    <property type="entry name" value="Ank_2"/>
    <property type="match status" value="1"/>
</dbReference>
<accession>A0AAD9IRL2</accession>
<protein>
    <recommendedName>
        <fullName evidence="4">BTB domain-containing protein</fullName>
    </recommendedName>
</protein>
<feature type="repeat" description="ANK" evidence="3">
    <location>
        <begin position="35"/>
        <end position="67"/>
    </location>
</feature>
<dbReference type="InterPro" id="IPR011333">
    <property type="entry name" value="SKP1/BTB/POZ_sf"/>
</dbReference>
<dbReference type="Gene3D" id="1.25.40.20">
    <property type="entry name" value="Ankyrin repeat-containing domain"/>
    <property type="match status" value="1"/>
</dbReference>
<dbReference type="SMART" id="SM00248">
    <property type="entry name" value="ANK"/>
    <property type="match status" value="2"/>
</dbReference>
<organism evidence="5 6">
    <name type="scientific">Paralvinella palmiformis</name>
    <dbReference type="NCBI Taxonomy" id="53620"/>
    <lineage>
        <taxon>Eukaryota</taxon>
        <taxon>Metazoa</taxon>
        <taxon>Spiralia</taxon>
        <taxon>Lophotrochozoa</taxon>
        <taxon>Annelida</taxon>
        <taxon>Polychaeta</taxon>
        <taxon>Sedentaria</taxon>
        <taxon>Canalipalpata</taxon>
        <taxon>Terebellida</taxon>
        <taxon>Terebelliformia</taxon>
        <taxon>Alvinellidae</taxon>
        <taxon>Paralvinella</taxon>
    </lineage>
</organism>
<evidence type="ECO:0000259" key="4">
    <source>
        <dbReference type="PROSITE" id="PS50097"/>
    </source>
</evidence>
<dbReference type="InterPro" id="IPR044515">
    <property type="entry name" value="ABTB1"/>
</dbReference>
<feature type="domain" description="BTB" evidence="4">
    <location>
        <begin position="289"/>
        <end position="362"/>
    </location>
</feature>
<keyword evidence="1" id="KW-0677">Repeat</keyword>
<dbReference type="PROSITE" id="PS50297">
    <property type="entry name" value="ANK_REP_REGION"/>
    <property type="match status" value="1"/>
</dbReference>
<dbReference type="Pfam" id="PF00651">
    <property type="entry name" value="BTB"/>
    <property type="match status" value="2"/>
</dbReference>
<comment type="caution">
    <text evidence="5">The sequence shown here is derived from an EMBL/GenBank/DDBJ whole genome shotgun (WGS) entry which is preliminary data.</text>
</comment>
<dbReference type="CDD" id="cd18295">
    <property type="entry name" value="BTB1_POZ_ABTB1_BPOZ1"/>
    <property type="match status" value="1"/>
</dbReference>
<dbReference type="CDD" id="cd18296">
    <property type="entry name" value="BTB2_POZ_ABTB1_BPOZ1"/>
    <property type="match status" value="1"/>
</dbReference>
<dbReference type="InterPro" id="IPR000210">
    <property type="entry name" value="BTB/POZ_dom"/>
</dbReference>
<gene>
    <name evidence="5" type="ORF">LSH36_1645g00004</name>
</gene>